<dbReference type="AlphaFoldDB" id="A0A166QDP7"/>
<protein>
    <submittedName>
        <fullName evidence="1">Uncharacterized protein</fullName>
    </submittedName>
</protein>
<gene>
    <name evidence="1" type="ORF">FIBSPDRAFT_854365</name>
</gene>
<name>A0A166QDP7_9AGAM</name>
<keyword evidence="2" id="KW-1185">Reference proteome</keyword>
<accession>A0A166QDP7</accession>
<dbReference type="STRING" id="436010.A0A166QDP7"/>
<evidence type="ECO:0000313" key="2">
    <source>
        <dbReference type="Proteomes" id="UP000076532"/>
    </source>
</evidence>
<dbReference type="Proteomes" id="UP000076532">
    <property type="component" value="Unassembled WGS sequence"/>
</dbReference>
<organism evidence="1 2">
    <name type="scientific">Athelia psychrophila</name>
    <dbReference type="NCBI Taxonomy" id="1759441"/>
    <lineage>
        <taxon>Eukaryota</taxon>
        <taxon>Fungi</taxon>
        <taxon>Dikarya</taxon>
        <taxon>Basidiomycota</taxon>
        <taxon>Agaricomycotina</taxon>
        <taxon>Agaricomycetes</taxon>
        <taxon>Agaricomycetidae</taxon>
        <taxon>Atheliales</taxon>
        <taxon>Atheliaceae</taxon>
        <taxon>Athelia</taxon>
    </lineage>
</organism>
<dbReference type="OrthoDB" id="10251412at2759"/>
<sequence>MVRYSTSVRYQASREMLLNNPKDFMKSEKWYADRGIPFRRGYRLPVGLVSSKSSLIHAIARELNAHA</sequence>
<proteinExistence type="predicted"/>
<dbReference type="EMBL" id="KV417511">
    <property type="protein sequence ID" value="KZP27033.1"/>
    <property type="molecule type" value="Genomic_DNA"/>
</dbReference>
<evidence type="ECO:0000313" key="1">
    <source>
        <dbReference type="EMBL" id="KZP27033.1"/>
    </source>
</evidence>
<reference evidence="1 2" key="1">
    <citation type="journal article" date="2016" name="Mol. Biol. Evol.">
        <title>Comparative Genomics of Early-Diverging Mushroom-Forming Fungi Provides Insights into the Origins of Lignocellulose Decay Capabilities.</title>
        <authorList>
            <person name="Nagy L.G."/>
            <person name="Riley R."/>
            <person name="Tritt A."/>
            <person name="Adam C."/>
            <person name="Daum C."/>
            <person name="Floudas D."/>
            <person name="Sun H."/>
            <person name="Yadav J.S."/>
            <person name="Pangilinan J."/>
            <person name="Larsson K.H."/>
            <person name="Matsuura K."/>
            <person name="Barry K."/>
            <person name="Labutti K."/>
            <person name="Kuo R."/>
            <person name="Ohm R.A."/>
            <person name="Bhattacharya S.S."/>
            <person name="Shirouzu T."/>
            <person name="Yoshinaga Y."/>
            <person name="Martin F.M."/>
            <person name="Grigoriev I.V."/>
            <person name="Hibbett D.S."/>
        </authorList>
    </citation>
    <scope>NUCLEOTIDE SEQUENCE [LARGE SCALE GENOMIC DNA]</scope>
    <source>
        <strain evidence="1 2">CBS 109695</strain>
    </source>
</reference>